<accession>A0AA95H975</accession>
<dbReference type="Proteomes" id="UP001300672">
    <property type="component" value="Chromosome"/>
</dbReference>
<name>A0AA95H975_9GAMM</name>
<proteinExistence type="predicted"/>
<reference evidence="1" key="2">
    <citation type="submission" date="2023-04" db="EMBL/GenBank/DDBJ databases">
        <authorList>
            <person name="Beletskiy A.V."/>
            <person name="Mardanov A.V."/>
            <person name="Ravin N.V."/>
        </authorList>
    </citation>
    <scope>NUCLEOTIDE SEQUENCE</scope>
    <source>
        <strain evidence="1">GKL-01</strain>
    </source>
</reference>
<dbReference type="AlphaFoldDB" id="A0AA95H975"/>
<dbReference type="KEGG" id="tdu:QJT80_14330"/>
<organism evidence="1">
    <name type="scientific">Candidatus Thiocaldithrix dubininis</name>
    <dbReference type="NCBI Taxonomy" id="3080823"/>
    <lineage>
        <taxon>Bacteria</taxon>
        <taxon>Pseudomonadati</taxon>
        <taxon>Pseudomonadota</taxon>
        <taxon>Gammaproteobacteria</taxon>
        <taxon>Thiotrichales</taxon>
        <taxon>Thiotrichaceae</taxon>
        <taxon>Candidatus Thiocaldithrix</taxon>
    </lineage>
</organism>
<protein>
    <submittedName>
        <fullName evidence="1">Uncharacterized protein</fullName>
    </submittedName>
</protein>
<reference evidence="1" key="1">
    <citation type="journal article" date="2023" name="Int. J. Mol. Sci.">
        <title>Metagenomics Revealed a New Genus 'Candidatus Thiocaldithrix dubininis' gen. nov., sp. nov. and a New Species 'Candidatus Thiothrix putei' sp. nov. in the Family Thiotrichaceae, Some Members of Which Have Traits of Both Na+- and H+-Motive Energetics.</title>
        <authorList>
            <person name="Ravin N.V."/>
            <person name="Muntyan M.S."/>
            <person name="Smolyakov D.D."/>
            <person name="Rudenko T.S."/>
            <person name="Beletsky A.V."/>
            <person name="Mardanov A.V."/>
            <person name="Grabovich M.Y."/>
        </authorList>
    </citation>
    <scope>NUCLEOTIDE SEQUENCE</scope>
    <source>
        <strain evidence="1">GKL-01</strain>
    </source>
</reference>
<dbReference type="EMBL" id="CP124755">
    <property type="protein sequence ID" value="WGZ90649.1"/>
    <property type="molecule type" value="Genomic_DNA"/>
</dbReference>
<evidence type="ECO:0000313" key="1">
    <source>
        <dbReference type="EMBL" id="WGZ90649.1"/>
    </source>
</evidence>
<sequence length="299" mass="34619">MELVQVEEILACLKGERTLFPYVRDGYSLQLLRDYIGTGMAVSQLRQSVYAAFLAKPLVKQALAFAGKGFLKPEHIDWALWEHSPLNFVLTLDQWGTDYARSRHFRQLSRAGYQLVLQLNFANDHQQQYKRYIKSAGNAEFSYWAHPVVTDGSHETLAWARIDVDFAANQALIEEVQSDWVRQVKQAWRERVYADLPNYRQQVLKPYTEVWQEATLAAAIHLIRHDLGIRDVFYNSFATGNFMKGIEDDLPPRSLYTDLPKKFAFSLTDEAPKFLQGLRQTQKAQRKLAEGAHWFKLPH</sequence>
<gene>
    <name evidence="1" type="ORF">QJT80_14330</name>
</gene>